<dbReference type="PANTHER" id="PTHR43818">
    <property type="entry name" value="BCDNA.GH03377"/>
    <property type="match status" value="1"/>
</dbReference>
<evidence type="ECO:0000256" key="1">
    <source>
        <dbReference type="ARBA" id="ARBA00023002"/>
    </source>
</evidence>
<dbReference type="Gene3D" id="3.40.50.720">
    <property type="entry name" value="NAD(P)-binding Rossmann-like Domain"/>
    <property type="match status" value="1"/>
</dbReference>
<reference evidence="3" key="1">
    <citation type="journal article" date="2014" name="Front. Microbiol.">
        <title>High frequency of phylogenetically diverse reductive dehalogenase-homologous genes in deep subseafloor sedimentary metagenomes.</title>
        <authorList>
            <person name="Kawai M."/>
            <person name="Futagami T."/>
            <person name="Toyoda A."/>
            <person name="Takaki Y."/>
            <person name="Nishi S."/>
            <person name="Hori S."/>
            <person name="Arai W."/>
            <person name="Tsubouchi T."/>
            <person name="Morono Y."/>
            <person name="Uchiyama I."/>
            <person name="Ito T."/>
            <person name="Fujiyama A."/>
            <person name="Inagaki F."/>
            <person name="Takami H."/>
        </authorList>
    </citation>
    <scope>NUCLEOTIDE SEQUENCE</scope>
    <source>
        <strain evidence="3">Expedition CK06-06</strain>
    </source>
</reference>
<dbReference type="InterPro" id="IPR000683">
    <property type="entry name" value="Gfo/Idh/MocA-like_OxRdtase_N"/>
</dbReference>
<feature type="domain" description="Gfo/Idh/MocA-like oxidoreductase N-terminal" evidence="2">
    <location>
        <begin position="13"/>
        <end position="127"/>
    </location>
</feature>
<evidence type="ECO:0000313" key="3">
    <source>
        <dbReference type="EMBL" id="GAH77291.1"/>
    </source>
</evidence>
<sequence length="134" mass="14349">MKAAHMEAEPLPVVVVGVGGVGALTLQALRESPLVEVVGLSDNSSGVAERVGREFGVPVYTDSRRLLAETRPRAAYLAVPPMAAPDIVAACAQRGIHVWKELPLARSLDEGMAMVRRMEKAGLKFAVSTQRRFA</sequence>
<dbReference type="GO" id="GO:0000166">
    <property type="term" value="F:nucleotide binding"/>
    <property type="evidence" value="ECO:0007669"/>
    <property type="project" value="InterPro"/>
</dbReference>
<gene>
    <name evidence="3" type="ORF">S03H2_67667</name>
</gene>
<name>X1I4F5_9ZZZZ</name>
<comment type="caution">
    <text evidence="3">The sequence shown here is derived from an EMBL/GenBank/DDBJ whole genome shotgun (WGS) entry which is preliminary data.</text>
</comment>
<keyword evidence="1" id="KW-0560">Oxidoreductase</keyword>
<evidence type="ECO:0000259" key="2">
    <source>
        <dbReference type="Pfam" id="PF01408"/>
    </source>
</evidence>
<dbReference type="AlphaFoldDB" id="X1I4F5"/>
<proteinExistence type="predicted"/>
<accession>X1I4F5</accession>
<dbReference type="GO" id="GO:0016491">
    <property type="term" value="F:oxidoreductase activity"/>
    <property type="evidence" value="ECO:0007669"/>
    <property type="project" value="UniProtKB-KW"/>
</dbReference>
<organism evidence="3">
    <name type="scientific">marine sediment metagenome</name>
    <dbReference type="NCBI Taxonomy" id="412755"/>
    <lineage>
        <taxon>unclassified sequences</taxon>
        <taxon>metagenomes</taxon>
        <taxon>ecological metagenomes</taxon>
    </lineage>
</organism>
<dbReference type="EMBL" id="BARU01044351">
    <property type="protein sequence ID" value="GAH77291.1"/>
    <property type="molecule type" value="Genomic_DNA"/>
</dbReference>
<dbReference type="SUPFAM" id="SSF51735">
    <property type="entry name" value="NAD(P)-binding Rossmann-fold domains"/>
    <property type="match status" value="1"/>
</dbReference>
<feature type="non-terminal residue" evidence="3">
    <location>
        <position position="134"/>
    </location>
</feature>
<dbReference type="PANTHER" id="PTHR43818:SF11">
    <property type="entry name" value="BCDNA.GH03377"/>
    <property type="match status" value="1"/>
</dbReference>
<dbReference type="InterPro" id="IPR036291">
    <property type="entry name" value="NAD(P)-bd_dom_sf"/>
</dbReference>
<protein>
    <recommendedName>
        <fullName evidence="2">Gfo/Idh/MocA-like oxidoreductase N-terminal domain-containing protein</fullName>
    </recommendedName>
</protein>
<dbReference type="Pfam" id="PF01408">
    <property type="entry name" value="GFO_IDH_MocA"/>
    <property type="match status" value="1"/>
</dbReference>
<dbReference type="InterPro" id="IPR050463">
    <property type="entry name" value="Gfo/Idh/MocA_oxidrdct_glycsds"/>
</dbReference>